<dbReference type="Pfam" id="PF04127">
    <property type="entry name" value="DFP"/>
    <property type="match status" value="1"/>
</dbReference>
<comment type="similarity">
    <text evidence="3 4">In the N-terminal section; belongs to the HFCD (homo-oligomeric flavin containing Cys decarboxylase) superfamily.</text>
</comment>
<reference evidence="7" key="1">
    <citation type="submission" date="2021-04" db="EMBL/GenBank/DDBJ databases">
        <title>Biosynthetic gene clusters of Dactylosporangioum roseum.</title>
        <authorList>
            <person name="Hartkoorn R.C."/>
            <person name="Beaudoing E."/>
            <person name="Hot D."/>
            <person name="Moureu S."/>
        </authorList>
    </citation>
    <scope>NUCLEOTIDE SEQUENCE</scope>
    <source>
        <strain evidence="7">NRRL B-16295</strain>
    </source>
</reference>
<comment type="caution">
    <text evidence="3">Lacks conserved residue(s) required for the propagation of feature annotation.</text>
</comment>
<evidence type="ECO:0000259" key="6">
    <source>
        <dbReference type="Pfam" id="PF04127"/>
    </source>
</evidence>
<comment type="function">
    <text evidence="3">Catalyzes two sequential steps in the biosynthesis of coenzyme A. In the first step cysteine is conjugated to 4'-phosphopantothenate to form 4-phosphopantothenoylcysteine. In the second step the latter compound is decarboxylated to form 4'-phosphopantotheine.</text>
</comment>
<dbReference type="Proteomes" id="UP001058271">
    <property type="component" value="Chromosome"/>
</dbReference>
<evidence type="ECO:0000313" key="7">
    <source>
        <dbReference type="EMBL" id="UWZ34929.1"/>
    </source>
</evidence>
<dbReference type="EMBL" id="CP073721">
    <property type="protein sequence ID" value="UWZ34929.1"/>
    <property type="molecule type" value="Genomic_DNA"/>
</dbReference>
<dbReference type="EC" id="6.3.2.5" evidence="3"/>
<keyword evidence="2 3" id="KW-0456">Lyase</keyword>
<dbReference type="Gene3D" id="3.40.50.1950">
    <property type="entry name" value="Flavin prenyltransferase-like"/>
    <property type="match status" value="1"/>
</dbReference>
<dbReference type="InterPro" id="IPR003382">
    <property type="entry name" value="Flavoprotein"/>
</dbReference>
<gene>
    <name evidence="3 7" type="primary">coaBC</name>
    <name evidence="7" type="ORF">Drose_27665</name>
</gene>
<keyword evidence="8" id="KW-1185">Reference proteome</keyword>
<comment type="cofactor">
    <cofactor evidence="3">
        <name>FMN</name>
        <dbReference type="ChEBI" id="CHEBI:58210"/>
    </cofactor>
    <text evidence="3">Binds 1 FMN per subunit.</text>
</comment>
<comment type="cofactor">
    <cofactor evidence="3">
        <name>Mg(2+)</name>
        <dbReference type="ChEBI" id="CHEBI:18420"/>
    </cofactor>
</comment>
<sequence length="406" mass="42427">MDQHAEARPRVVLGVAGGIAAYKACELLRLLAESGHRVRVVPTAAALTFVGEATWAALSGQPVSADVWTGAHEVPHVRLGREAELVVVAPATADLLAKAAHGLADDLLTNTLLTARCPVLFAPAMHTEMWEHPATRANVAILRERGAVVLEPAVGRLTGADTGKGRLPEPAEIFAVATRLLCRGGLPQDLAGRHVVVTAGGTREPIDPVRFIGNRSSGKQGYAIARAAVARGARVTLVAANVALPDPAGADVIRVETTEQLRTATLAAAERADAVVMAAAPADFRPATFVTSKIKKVDGTAPTLELVTNPDIAAELGAAKPVGQVLVAFAAETADLERAVANGHEKLLKKRADLIVVNEVGVDKTFGAERNQAVILGADGSRDALPELSKDDLADRILDRIADRLP</sequence>
<dbReference type="InterPro" id="IPR036551">
    <property type="entry name" value="Flavin_trans-like"/>
</dbReference>
<keyword evidence="3 4" id="KW-0285">Flavoprotein</keyword>
<evidence type="ECO:0000256" key="3">
    <source>
        <dbReference type="HAMAP-Rule" id="MF_02225"/>
    </source>
</evidence>
<feature type="binding site" evidence="3">
    <location>
        <position position="329"/>
    </location>
    <ligand>
        <name>CTP</name>
        <dbReference type="ChEBI" id="CHEBI:37563"/>
    </ligand>
</feature>
<dbReference type="Gene3D" id="3.40.50.10300">
    <property type="entry name" value="CoaB-like"/>
    <property type="match status" value="1"/>
</dbReference>
<dbReference type="GO" id="GO:0004633">
    <property type="term" value="F:phosphopantothenoylcysteine decarboxylase activity"/>
    <property type="evidence" value="ECO:0007669"/>
    <property type="project" value="UniProtKB-EC"/>
</dbReference>
<comment type="catalytic activity">
    <reaction evidence="3 4">
        <text>N-[(R)-4-phosphopantothenoyl]-L-cysteine + H(+) = (R)-4'-phosphopantetheine + CO2</text>
        <dbReference type="Rhea" id="RHEA:16793"/>
        <dbReference type="ChEBI" id="CHEBI:15378"/>
        <dbReference type="ChEBI" id="CHEBI:16526"/>
        <dbReference type="ChEBI" id="CHEBI:59458"/>
        <dbReference type="ChEBI" id="CHEBI:61723"/>
        <dbReference type="EC" id="4.1.1.36"/>
    </reaction>
</comment>
<evidence type="ECO:0000313" key="8">
    <source>
        <dbReference type="Proteomes" id="UP001058271"/>
    </source>
</evidence>
<keyword evidence="3 4" id="KW-0436">Ligase</keyword>
<keyword evidence="3" id="KW-0511">Multifunctional enzyme</keyword>
<comment type="similarity">
    <text evidence="3 4">In the C-terminal section; belongs to the PPC synthetase family.</text>
</comment>
<keyword evidence="3 4" id="KW-0288">FMN</keyword>
<comment type="pathway">
    <text evidence="3 4">Cofactor biosynthesis; coenzyme A biosynthesis; CoA from (R)-pantothenate: step 2/5.</text>
</comment>
<feature type="region of interest" description="Phosphopantothenoylcysteine decarboxylase" evidence="3">
    <location>
        <begin position="1"/>
        <end position="194"/>
    </location>
</feature>
<dbReference type="SUPFAM" id="SSF52507">
    <property type="entry name" value="Homo-oligomeric flavin-containing Cys decarboxylases, HFCD"/>
    <property type="match status" value="1"/>
</dbReference>
<feature type="binding site" evidence="3">
    <location>
        <position position="346"/>
    </location>
    <ligand>
        <name>CTP</name>
        <dbReference type="ChEBI" id="CHEBI:37563"/>
    </ligand>
</feature>
<dbReference type="GO" id="GO:0004632">
    <property type="term" value="F:phosphopantothenate--cysteine ligase activity"/>
    <property type="evidence" value="ECO:0007669"/>
    <property type="project" value="UniProtKB-EC"/>
</dbReference>
<comment type="catalytic activity">
    <reaction evidence="3 4">
        <text>(R)-4'-phosphopantothenate + L-cysteine + CTP = N-[(R)-4-phosphopantothenoyl]-L-cysteine + CMP + diphosphate + H(+)</text>
        <dbReference type="Rhea" id="RHEA:19397"/>
        <dbReference type="ChEBI" id="CHEBI:10986"/>
        <dbReference type="ChEBI" id="CHEBI:15378"/>
        <dbReference type="ChEBI" id="CHEBI:33019"/>
        <dbReference type="ChEBI" id="CHEBI:35235"/>
        <dbReference type="ChEBI" id="CHEBI:37563"/>
        <dbReference type="ChEBI" id="CHEBI:59458"/>
        <dbReference type="ChEBI" id="CHEBI:60377"/>
        <dbReference type="EC" id="6.3.2.5"/>
    </reaction>
</comment>
<dbReference type="PANTHER" id="PTHR14359:SF6">
    <property type="entry name" value="PHOSPHOPANTOTHENOYLCYSTEINE DECARBOXYLASE"/>
    <property type="match status" value="1"/>
</dbReference>
<dbReference type="InterPro" id="IPR007085">
    <property type="entry name" value="DNA/pantothenate-metab_flavo_C"/>
</dbReference>
<accession>A0ABY5YYU8</accession>
<dbReference type="PANTHER" id="PTHR14359">
    <property type="entry name" value="HOMO-OLIGOMERIC FLAVIN CONTAINING CYS DECARBOXYLASE FAMILY"/>
    <property type="match status" value="1"/>
</dbReference>
<comment type="function">
    <text evidence="4">Catalyzes two steps in the biosynthesis of coenzyme A. In the first step cysteine is conjugated to 4'-phosphopantothenate to form 4-phosphopantothenoylcysteine, in the latter compound is decarboxylated to form 4'-phosphopantotheine.</text>
</comment>
<feature type="binding site" evidence="3">
    <location>
        <position position="350"/>
    </location>
    <ligand>
        <name>CTP</name>
        <dbReference type="ChEBI" id="CHEBI:37563"/>
    </ligand>
</feature>
<evidence type="ECO:0000259" key="5">
    <source>
        <dbReference type="Pfam" id="PF02441"/>
    </source>
</evidence>
<organism evidence="7 8">
    <name type="scientific">Dactylosporangium roseum</name>
    <dbReference type="NCBI Taxonomy" id="47989"/>
    <lineage>
        <taxon>Bacteria</taxon>
        <taxon>Bacillati</taxon>
        <taxon>Actinomycetota</taxon>
        <taxon>Actinomycetes</taxon>
        <taxon>Micromonosporales</taxon>
        <taxon>Micromonosporaceae</taxon>
        <taxon>Dactylosporangium</taxon>
    </lineage>
</organism>
<protein>
    <recommendedName>
        <fullName evidence="3">Coenzyme A biosynthesis bifunctional protein CoaBC</fullName>
    </recommendedName>
    <alternativeName>
        <fullName evidence="3">DNA/pantothenate metabolism flavoprotein</fullName>
    </alternativeName>
    <alternativeName>
        <fullName evidence="3">Phosphopantothenoylcysteine synthetase/decarboxylase</fullName>
        <shortName evidence="3">PPCS-PPCDC</shortName>
    </alternativeName>
    <domain>
        <recommendedName>
            <fullName evidence="3">Phosphopantothenoylcysteine decarboxylase</fullName>
            <shortName evidence="3">PPC decarboxylase</shortName>
            <shortName evidence="3">PPC-DC</shortName>
            <ecNumber evidence="3">4.1.1.36</ecNumber>
        </recommendedName>
        <alternativeName>
            <fullName evidence="3">CoaC</fullName>
        </alternativeName>
    </domain>
    <domain>
        <recommendedName>
            <fullName evidence="3">Phosphopantothenate--cysteine ligase</fullName>
            <ecNumber evidence="3">6.3.2.5</ecNumber>
        </recommendedName>
        <alternativeName>
            <fullName evidence="3">CoaB</fullName>
        </alternativeName>
        <alternativeName>
            <fullName evidence="3">Phosphopantothenoylcysteine synthetase</fullName>
            <shortName evidence="3">PPC synthetase</shortName>
            <shortName evidence="3">PPC-S</shortName>
        </alternativeName>
    </domain>
</protein>
<keyword evidence="3" id="KW-0479">Metal-binding</keyword>
<feature type="domain" description="Flavoprotein" evidence="5">
    <location>
        <begin position="10"/>
        <end position="174"/>
    </location>
</feature>
<dbReference type="InterPro" id="IPR035929">
    <property type="entry name" value="CoaB-like_sf"/>
</dbReference>
<dbReference type="NCBIfam" id="TIGR00521">
    <property type="entry name" value="coaBC_dfp"/>
    <property type="match status" value="1"/>
</dbReference>
<dbReference type="RefSeq" id="WP_260724277.1">
    <property type="nucleotide sequence ID" value="NZ_BAAABS010000082.1"/>
</dbReference>
<feature type="domain" description="DNA/pantothenate metabolism flavoprotein C-terminal" evidence="6">
    <location>
        <begin position="190"/>
        <end position="403"/>
    </location>
</feature>
<name>A0ABY5YYU8_9ACTN</name>
<keyword evidence="1 3" id="KW-0210">Decarboxylase</keyword>
<feature type="binding site" evidence="3">
    <location>
        <position position="283"/>
    </location>
    <ligand>
        <name>CTP</name>
        <dbReference type="ChEBI" id="CHEBI:37563"/>
    </ligand>
</feature>
<dbReference type="EC" id="4.1.1.36" evidence="3"/>
<comment type="pathway">
    <text evidence="3 4">Cofactor biosynthesis; coenzyme A biosynthesis; CoA from (R)-pantothenate: step 3/5.</text>
</comment>
<feature type="binding site" evidence="3">
    <location>
        <position position="293"/>
    </location>
    <ligand>
        <name>CTP</name>
        <dbReference type="ChEBI" id="CHEBI:37563"/>
    </ligand>
</feature>
<proteinExistence type="inferred from homology"/>
<evidence type="ECO:0000256" key="2">
    <source>
        <dbReference type="ARBA" id="ARBA00023239"/>
    </source>
</evidence>
<dbReference type="HAMAP" id="MF_02225">
    <property type="entry name" value="CoaBC"/>
    <property type="match status" value="1"/>
</dbReference>
<dbReference type="SUPFAM" id="SSF102645">
    <property type="entry name" value="CoaB-like"/>
    <property type="match status" value="1"/>
</dbReference>
<evidence type="ECO:0000256" key="1">
    <source>
        <dbReference type="ARBA" id="ARBA00022793"/>
    </source>
</evidence>
<evidence type="ECO:0000256" key="4">
    <source>
        <dbReference type="RuleBase" id="RU364078"/>
    </source>
</evidence>
<dbReference type="InterPro" id="IPR005252">
    <property type="entry name" value="CoaBC"/>
</dbReference>
<dbReference type="Pfam" id="PF02441">
    <property type="entry name" value="Flavoprotein"/>
    <property type="match status" value="1"/>
</dbReference>
<keyword evidence="3" id="KW-0460">Magnesium</keyword>
<feature type="region of interest" description="Phosphopantothenate--cysteine ligase" evidence="3">
    <location>
        <begin position="195"/>
        <end position="406"/>
    </location>
</feature>